<evidence type="ECO:0000313" key="2">
    <source>
        <dbReference type="EMBL" id="AWG43061.1"/>
    </source>
</evidence>
<evidence type="ECO:0000313" key="3">
    <source>
        <dbReference type="Proteomes" id="UP000244655"/>
    </source>
</evidence>
<dbReference type="AlphaFoldDB" id="A0A2S1LXQ6"/>
<feature type="transmembrane region" description="Helical" evidence="1">
    <location>
        <begin position="53"/>
        <end position="76"/>
    </location>
</feature>
<feature type="transmembrane region" description="Helical" evidence="1">
    <location>
        <begin position="12"/>
        <end position="41"/>
    </location>
</feature>
<keyword evidence="3" id="KW-1185">Reference proteome</keyword>
<protein>
    <submittedName>
        <fullName evidence="2">Uncharacterized protein</fullName>
    </submittedName>
</protein>
<sequence length="107" mass="12338">MKTLKTDNLKLLSIFIRGLVVILFLNSLLSLFMFLAGAYNIFMYPFQKFSLEFAIVLSSVSFALEATRLIFFYLLIRKKNRSYGILIFSFLVCFCAFFIKSVLSVGM</sequence>
<feature type="transmembrane region" description="Helical" evidence="1">
    <location>
        <begin position="83"/>
        <end position="103"/>
    </location>
</feature>
<dbReference type="Proteomes" id="UP000244655">
    <property type="component" value="Chromosome"/>
</dbReference>
<keyword evidence="1" id="KW-1133">Transmembrane helix</keyword>
<dbReference type="OrthoDB" id="351085at2"/>
<keyword evidence="1" id="KW-0472">Membrane</keyword>
<name>A0A2S1LXQ6_9SPIR</name>
<dbReference type="EMBL" id="CP025785">
    <property type="protein sequence ID" value="AWG43061.1"/>
    <property type="molecule type" value="Genomic_DNA"/>
</dbReference>
<gene>
    <name evidence="2" type="ORF">CR532_03705</name>
</gene>
<organism evidence="2 3">
    <name type="scientific">Candidatus Borreliella tachyglossi</name>
    <dbReference type="NCBI Taxonomy" id="1964448"/>
    <lineage>
        <taxon>Bacteria</taxon>
        <taxon>Pseudomonadati</taxon>
        <taxon>Spirochaetota</taxon>
        <taxon>Spirochaetia</taxon>
        <taxon>Spirochaetales</taxon>
        <taxon>Borreliaceae</taxon>
        <taxon>Borreliella</taxon>
    </lineage>
</organism>
<evidence type="ECO:0000256" key="1">
    <source>
        <dbReference type="SAM" id="Phobius"/>
    </source>
</evidence>
<keyword evidence="1" id="KW-0812">Transmembrane</keyword>
<reference evidence="2 3" key="1">
    <citation type="submission" date="2018-01" db="EMBL/GenBank/DDBJ databases">
        <title>Genome sequence of Borrelia tachyglossi.</title>
        <authorList>
            <person name="Gofton A.W."/>
        </authorList>
    </citation>
    <scope>NUCLEOTIDE SEQUENCE [LARGE SCALE GENOMIC DNA]</scope>
    <source>
        <strain evidence="2 3">Bc-F10-1268</strain>
    </source>
</reference>
<dbReference type="RefSeq" id="WP_108729460.1">
    <property type="nucleotide sequence ID" value="NZ_CP025785.1"/>
</dbReference>
<accession>A0A2S1LXQ6</accession>
<proteinExistence type="predicted"/>